<name>A0A8X8IA98_CALTT</name>
<dbReference type="AlphaFoldDB" id="A0A8X8IA98"/>
<proteinExistence type="predicted"/>
<keyword evidence="2" id="KW-1185">Reference proteome</keyword>
<dbReference type="Gene3D" id="3.10.570.10">
    <property type="entry name" value="sex pheromone staph- cam373 precursor domain"/>
    <property type="match status" value="1"/>
</dbReference>
<evidence type="ECO:0000313" key="2">
    <source>
        <dbReference type="Proteomes" id="UP000825179"/>
    </source>
</evidence>
<dbReference type="CDD" id="cd13440">
    <property type="entry name" value="CamS_repeat_2"/>
    <property type="match status" value="1"/>
</dbReference>
<protein>
    <submittedName>
        <fullName evidence="1">CamS family sex pheromone protein</fullName>
    </submittedName>
</protein>
<organism evidence="1 2">
    <name type="scientific">Caldalkalibacillus thermarum (strain TA2.A1)</name>
    <dbReference type="NCBI Taxonomy" id="986075"/>
    <lineage>
        <taxon>Bacteria</taxon>
        <taxon>Bacillati</taxon>
        <taxon>Bacillota</taxon>
        <taxon>Bacilli</taxon>
        <taxon>Bacillales</taxon>
        <taxon>Bacillaceae</taxon>
        <taxon>Caldalkalibacillus</taxon>
    </lineage>
</organism>
<gene>
    <name evidence="1" type="ORF">HUR95_04725</name>
</gene>
<dbReference type="Pfam" id="PF07537">
    <property type="entry name" value="CamS"/>
    <property type="match status" value="1"/>
</dbReference>
<dbReference type="Proteomes" id="UP000825179">
    <property type="component" value="Chromosome"/>
</dbReference>
<dbReference type="PIRSF" id="PIRSF012509">
    <property type="entry name" value="CamS"/>
    <property type="match status" value="1"/>
</dbReference>
<accession>A0A8X8IA98</accession>
<reference evidence="1 2" key="1">
    <citation type="journal article" date="2020" name="Extremophiles">
        <title>Genomic analysis of Caldalkalibacillus thermarum TA2.A1 reveals aerobic alkaliphilic metabolism and evolutionary hallmarks linking alkaliphilic bacteria and plant life.</title>
        <authorList>
            <person name="de Jong S.I."/>
            <person name="van den Broek M.A."/>
            <person name="Merkel A.Y."/>
            <person name="de la Torre Cortes P."/>
            <person name="Kalamorz F."/>
            <person name="Cook G.M."/>
            <person name="van Loosdrecht M.C.M."/>
            <person name="McMillan D.G.G."/>
        </authorList>
    </citation>
    <scope>NUCLEOTIDE SEQUENCE [LARGE SCALE GENOMIC DNA]</scope>
    <source>
        <strain evidence="1 2">TA2.A1</strain>
    </source>
</reference>
<dbReference type="RefSeq" id="WP_222823033.1">
    <property type="nucleotide sequence ID" value="NZ_CP082237.1"/>
</dbReference>
<evidence type="ECO:0000313" key="1">
    <source>
        <dbReference type="EMBL" id="QZT34651.1"/>
    </source>
</evidence>
<dbReference type="CDD" id="cd13441">
    <property type="entry name" value="CamS_repeat_1"/>
    <property type="match status" value="1"/>
</dbReference>
<dbReference type="PROSITE" id="PS51257">
    <property type="entry name" value="PROKAR_LIPOPROTEIN"/>
    <property type="match status" value="1"/>
</dbReference>
<dbReference type="KEGG" id="cthu:HUR95_04725"/>
<dbReference type="EMBL" id="CP082237">
    <property type="protein sequence ID" value="QZT34651.1"/>
    <property type="molecule type" value="Genomic_DNA"/>
</dbReference>
<sequence>MLRLRALIGIVLLMMLLVALGGCLPNQEQEEITEPDDPAEQAQRVTPTVQIEETHYAGVSPMQESPTANLLNDRLQGFRLDRDRLEQGLIEIAKEFFPPDNHLFVGGQLISRTEGEAWLSKDGPESLNPADAPSPVLQHILEHNYLALNGQDLQGVVIGVSLASTYESKLEDGTEQTLYYTADQLRNYGFEIADKLAQRLRAKVQDVPIVIALYQLEERQSYRPGNFLSVGYVKPNAQEVSEWRTIDEVYLLFPSPELNHLNSELSSDFSGYVRRIQDFFPRYVGVVGNGRFVNEELVELNLDITTEFASIAEVIQLTQYVGSEALGTFPEDIYLNIYIGSVNEQKAFFSRPPGREPVMHVKR</sequence>
<dbReference type="InterPro" id="IPR011426">
    <property type="entry name" value="CamS"/>
</dbReference>